<proteinExistence type="predicted"/>
<accession>A0A7I7ZS21</accession>
<organism evidence="1 2">
    <name type="scientific">Mycolicibacterium phocaicum</name>
    <dbReference type="NCBI Taxonomy" id="319706"/>
    <lineage>
        <taxon>Bacteria</taxon>
        <taxon>Bacillati</taxon>
        <taxon>Actinomycetota</taxon>
        <taxon>Actinomycetes</taxon>
        <taxon>Mycobacteriales</taxon>
        <taxon>Mycobacteriaceae</taxon>
        <taxon>Mycolicibacterium</taxon>
    </lineage>
</organism>
<reference evidence="1 2" key="1">
    <citation type="submission" date="2018-01" db="EMBL/GenBank/DDBJ databases">
        <title>Comparative genomics of Mycobacterium mucogenicum and Mycobacterium neoaurum clade members emphasizing tRNA and non-coding RNA.</title>
        <authorList>
            <person name="Behra P.R.K."/>
            <person name="Pettersson B.M.F."/>
            <person name="Das S."/>
            <person name="Dasgupta S."/>
            <person name="Kirsebom L.A."/>
        </authorList>
    </citation>
    <scope>NUCLEOTIDE SEQUENCE [LARGE SCALE GENOMIC DNA]</scope>
    <source>
        <strain evidence="1 2">DSM 45104</strain>
    </source>
</reference>
<dbReference type="AlphaFoldDB" id="A0A7I7ZS21"/>
<comment type="caution">
    <text evidence="1">The sequence shown here is derived from an EMBL/GenBank/DDBJ whole genome shotgun (WGS) entry which is preliminary data.</text>
</comment>
<dbReference type="EMBL" id="POTM01000060">
    <property type="protein sequence ID" value="TLH61007.1"/>
    <property type="molecule type" value="Genomic_DNA"/>
</dbReference>
<gene>
    <name evidence="1" type="ORF">C1S79_25800</name>
</gene>
<dbReference type="RefSeq" id="WP_138251035.1">
    <property type="nucleotide sequence ID" value="NZ_AP022616.1"/>
</dbReference>
<sequence>MTGLAWRLWPTVRLTDPYREFGFGPVNHIPGTADFNAHCPHGTRPPTPACPCGLHWIADTNREQFFHGRQVREGHRNHRHRIVASVGEPIGAHLLDHNTDEHRGWNDAPCWRSTGFRIHGLIVAPNQNNPAVLARTLRDRYPVAVLEAMWDDEANAERLLNLIASGSEVAG</sequence>
<dbReference type="Proteomes" id="UP000309984">
    <property type="component" value="Unassembled WGS sequence"/>
</dbReference>
<evidence type="ECO:0000313" key="2">
    <source>
        <dbReference type="Proteomes" id="UP000309984"/>
    </source>
</evidence>
<keyword evidence="2" id="KW-1185">Reference proteome</keyword>
<name>A0A7I7ZS21_9MYCO</name>
<protein>
    <submittedName>
        <fullName evidence="1">Uncharacterized protein</fullName>
    </submittedName>
</protein>
<evidence type="ECO:0000313" key="1">
    <source>
        <dbReference type="EMBL" id="TLH61007.1"/>
    </source>
</evidence>